<reference evidence="1 2" key="1">
    <citation type="submission" date="2019-02" db="EMBL/GenBank/DDBJ databases">
        <authorList>
            <consortium name="Pathogen Informatics"/>
        </authorList>
    </citation>
    <scope>NUCLEOTIDE SEQUENCE [LARGE SCALE GENOMIC DNA]</scope>
    <source>
        <strain evidence="1 2">3012STDY6944375</strain>
    </source>
</reference>
<dbReference type="EMBL" id="LR215974">
    <property type="protein sequence ID" value="VFB02319.1"/>
    <property type="molecule type" value="Genomic_DNA"/>
</dbReference>
<gene>
    <name evidence="1" type="ORF">NCTC12078_00294</name>
</gene>
<dbReference type="AlphaFoldDB" id="A0A4U8WJL6"/>
<accession>A0A4U8WJL6</accession>
<organism evidence="1 2">
    <name type="scientific">Chryseobacterium taihuense</name>
    <dbReference type="NCBI Taxonomy" id="1141221"/>
    <lineage>
        <taxon>Bacteria</taxon>
        <taxon>Pseudomonadati</taxon>
        <taxon>Bacteroidota</taxon>
        <taxon>Flavobacteriia</taxon>
        <taxon>Flavobacteriales</taxon>
        <taxon>Weeksellaceae</taxon>
        <taxon>Chryseobacterium group</taxon>
        <taxon>Chryseobacterium</taxon>
    </lineage>
</organism>
<dbReference type="KEGG" id="ctai:NCTC12078_00294"/>
<name>A0A4U8WJL6_9FLAO</name>
<evidence type="ECO:0000313" key="2">
    <source>
        <dbReference type="Proteomes" id="UP000290013"/>
    </source>
</evidence>
<proteinExistence type="predicted"/>
<evidence type="ECO:0000313" key="1">
    <source>
        <dbReference type="EMBL" id="VFB02319.1"/>
    </source>
</evidence>
<dbReference type="RefSeq" id="WP_165450353.1">
    <property type="nucleotide sequence ID" value="NZ_LR215974.1"/>
</dbReference>
<protein>
    <submittedName>
        <fullName evidence="1">Uncharacterized protein</fullName>
    </submittedName>
</protein>
<sequence length="57" mass="6482">MTLIINNGYYILVDLVYQTRYIMKTSNATAYLISAFLLQKIADLLEQSQFSTQNSTG</sequence>
<dbReference type="Proteomes" id="UP000290013">
    <property type="component" value="Chromosome"/>
</dbReference>